<evidence type="ECO:0008006" key="3">
    <source>
        <dbReference type="Google" id="ProtNLM"/>
    </source>
</evidence>
<proteinExistence type="predicted"/>
<protein>
    <recommendedName>
        <fullName evidence="3">DUF1985 domain-containing protein</fullName>
    </recommendedName>
</protein>
<gene>
    <name evidence="1" type="ORF">C2S53_020630</name>
</gene>
<evidence type="ECO:0000313" key="2">
    <source>
        <dbReference type="Proteomes" id="UP001190926"/>
    </source>
</evidence>
<keyword evidence="2" id="KW-1185">Reference proteome</keyword>
<dbReference type="AlphaFoldDB" id="A0AAD4NV01"/>
<reference evidence="1 2" key="1">
    <citation type="journal article" date="2021" name="Nat. Commun.">
        <title>Incipient diploidization of the medicinal plant Perilla within 10,000 years.</title>
        <authorList>
            <person name="Zhang Y."/>
            <person name="Shen Q."/>
            <person name="Leng L."/>
            <person name="Zhang D."/>
            <person name="Chen S."/>
            <person name="Shi Y."/>
            <person name="Ning Z."/>
            <person name="Chen S."/>
        </authorList>
    </citation>
    <scope>NUCLEOTIDE SEQUENCE [LARGE SCALE GENOMIC DNA]</scope>
    <source>
        <strain evidence="2">cv. PC099</strain>
    </source>
</reference>
<dbReference type="PANTHER" id="PTHR48449:SF1">
    <property type="entry name" value="DUF1985 DOMAIN-CONTAINING PROTEIN"/>
    <property type="match status" value="1"/>
</dbReference>
<accession>A0AAD4NV01</accession>
<dbReference type="EMBL" id="SDAM02029829">
    <property type="protein sequence ID" value="KAH6754746.1"/>
    <property type="molecule type" value="Genomic_DNA"/>
</dbReference>
<evidence type="ECO:0000313" key="1">
    <source>
        <dbReference type="EMBL" id="KAH6754746.1"/>
    </source>
</evidence>
<dbReference type="Proteomes" id="UP001190926">
    <property type="component" value="Unassembled WGS sequence"/>
</dbReference>
<comment type="caution">
    <text evidence="1">The sequence shown here is derived from an EMBL/GenBank/DDBJ whole genome shotgun (WGS) entry which is preliminary data.</text>
</comment>
<organism evidence="1 2">
    <name type="scientific">Perilla frutescens var. hirtella</name>
    <name type="common">Perilla citriodora</name>
    <name type="synonym">Perilla setoyensis</name>
    <dbReference type="NCBI Taxonomy" id="608512"/>
    <lineage>
        <taxon>Eukaryota</taxon>
        <taxon>Viridiplantae</taxon>
        <taxon>Streptophyta</taxon>
        <taxon>Embryophyta</taxon>
        <taxon>Tracheophyta</taxon>
        <taxon>Spermatophyta</taxon>
        <taxon>Magnoliopsida</taxon>
        <taxon>eudicotyledons</taxon>
        <taxon>Gunneridae</taxon>
        <taxon>Pentapetalae</taxon>
        <taxon>asterids</taxon>
        <taxon>lamiids</taxon>
        <taxon>Lamiales</taxon>
        <taxon>Lamiaceae</taxon>
        <taxon>Nepetoideae</taxon>
        <taxon>Elsholtzieae</taxon>
        <taxon>Perilla</taxon>
    </lineage>
</organism>
<sequence>MTGLSFSHGSELPIFSEIHESIFQKKRTLKFIEIEDAFDRACDASNGSGDLTLKLAHLMILYGVLLCRDSTCKNIDLWYLHLVDHLDRFDAYPWGLISYDFFVSNLLASREFMQVCLQKKTQPKFDVYGYAFALQTWIYEEDFNLSKEEKKKSSEAARMYLYCKRAGAVGLPSKDESTSQEHGTRVKQKIDYAACEGQNLSSPNHRYALRSADQIKEDVAAQCSSQASPDAVSQGVMAACITEQFSAILLSLVKQMAASKKEVVSQAFEEAVLKRFSDLEKIVLNITSK</sequence>
<name>A0AAD4NV01_PERFH</name>
<dbReference type="PANTHER" id="PTHR48449">
    <property type="entry name" value="DUF1985 DOMAIN-CONTAINING PROTEIN"/>
    <property type="match status" value="1"/>
</dbReference>